<gene>
    <name evidence="1" type="ORF">BTE48_01195</name>
</gene>
<dbReference type="Gene3D" id="2.10.10.20">
    <property type="entry name" value="Carbohydrate-binding module superfamily 5/12"/>
    <property type="match status" value="1"/>
</dbReference>
<keyword evidence="2" id="KW-1185">Reference proteome</keyword>
<sequence>MDVIRPAGLLSYQSNIPLEYPEWDDDQPVSAGAFVTHEDAVWEVLTAHTTDTPPSQTDTRWQRIGPTNRFAMLDEEVNTKTIAPSGVIELSITAGRIDAVALLGLRATSIEVRLVVDEVEEFSASANLVNRQSSGTWLGFFTEPLYQQDFYIVQGMVDTAVIDLPKYLNAVLHITIINTGGPAECGVCRPGLLLNIGDTENDAETGIEDYSLREIDQWGRLSQQARNYAKEISTEVYIDTDRLDFIYAWLVKLKDTPLVWLGIQHHSAYIVYGYGKWRISRSGTVLSKMSIEVEGLV</sequence>
<dbReference type="AlphaFoldDB" id="A0A1T4QXX6"/>
<dbReference type="Proteomes" id="UP000191418">
    <property type="component" value="Unassembled WGS sequence"/>
</dbReference>
<proteinExistence type="predicted"/>
<reference evidence="1 2" key="1">
    <citation type="submission" date="2017-01" db="EMBL/GenBank/DDBJ databases">
        <title>Genome Sequencing of a Marine Spirillum, Oceanospirillum multiglobuliferum ATCC 33336, from Japan.</title>
        <authorList>
            <person name="Carney J.G."/>
            <person name="Trachtenberg A.M."/>
            <person name="Rheaume B.A."/>
            <person name="Linnane J.D."/>
            <person name="Pitts N.L."/>
            <person name="Mykles D.L."/>
            <person name="Maclea K.S."/>
        </authorList>
    </citation>
    <scope>NUCLEOTIDE SEQUENCE [LARGE SCALE GENOMIC DNA]</scope>
    <source>
        <strain evidence="1 2">ATCC 33336</strain>
    </source>
</reference>
<comment type="caution">
    <text evidence="1">The sequence shown here is derived from an EMBL/GenBank/DDBJ whole genome shotgun (WGS) entry which is preliminary data.</text>
</comment>
<name>A0A1T4QXX6_9GAMM</name>
<dbReference type="EMBL" id="MTSM01000001">
    <property type="protein sequence ID" value="OPX57075.1"/>
    <property type="molecule type" value="Genomic_DNA"/>
</dbReference>
<evidence type="ECO:0008006" key="3">
    <source>
        <dbReference type="Google" id="ProtNLM"/>
    </source>
</evidence>
<dbReference type="STRING" id="64969.SAMN02745127_02063"/>
<protein>
    <recommendedName>
        <fullName evidence="3">Chitin-binding type-3 domain-containing protein</fullName>
    </recommendedName>
</protein>
<dbReference type="RefSeq" id="WP_078745646.1">
    <property type="nucleotide sequence ID" value="NZ_FUXG01000013.1"/>
</dbReference>
<accession>A0A1T4QXX6</accession>
<organism evidence="1 2">
    <name type="scientific">Oceanospirillum multiglobuliferum</name>
    <dbReference type="NCBI Taxonomy" id="64969"/>
    <lineage>
        <taxon>Bacteria</taxon>
        <taxon>Pseudomonadati</taxon>
        <taxon>Pseudomonadota</taxon>
        <taxon>Gammaproteobacteria</taxon>
        <taxon>Oceanospirillales</taxon>
        <taxon>Oceanospirillaceae</taxon>
        <taxon>Oceanospirillum</taxon>
    </lineage>
</organism>
<evidence type="ECO:0000313" key="1">
    <source>
        <dbReference type="EMBL" id="OPX57075.1"/>
    </source>
</evidence>
<evidence type="ECO:0000313" key="2">
    <source>
        <dbReference type="Proteomes" id="UP000191418"/>
    </source>
</evidence>